<feature type="binding site" evidence="5">
    <location>
        <position position="221"/>
    </location>
    <ligand>
        <name>Fe cation</name>
        <dbReference type="ChEBI" id="CHEBI:24875"/>
        <note>catalytic</note>
    </ligand>
</feature>
<reference evidence="6" key="1">
    <citation type="submission" date="2022-03" db="EMBL/GenBank/DDBJ databases">
        <authorList>
            <person name="Martin C."/>
        </authorList>
    </citation>
    <scope>NUCLEOTIDE SEQUENCE</scope>
</reference>
<dbReference type="InterPro" id="IPR004294">
    <property type="entry name" value="Carotenoid_Oase"/>
</dbReference>
<dbReference type="GO" id="GO:0003834">
    <property type="term" value="F:beta-carotene 15,15'-dioxygenase activity"/>
    <property type="evidence" value="ECO:0007669"/>
    <property type="project" value="TreeGrafter"/>
</dbReference>
<keyword evidence="4 5" id="KW-0408">Iron</keyword>
<name>A0A8J1TA15_OWEFU</name>
<evidence type="ECO:0000313" key="6">
    <source>
        <dbReference type="EMBL" id="CAH1800169.1"/>
    </source>
</evidence>
<evidence type="ECO:0000256" key="1">
    <source>
        <dbReference type="ARBA" id="ARBA00006787"/>
    </source>
</evidence>
<comment type="cofactor">
    <cofactor evidence="5">
        <name>Fe(2+)</name>
        <dbReference type="ChEBI" id="CHEBI:29033"/>
    </cofactor>
    <text evidence="5">Binds 1 Fe(2+) ion per subunit.</text>
</comment>
<dbReference type="PANTHER" id="PTHR10543">
    <property type="entry name" value="BETA-CAROTENE DIOXYGENASE"/>
    <property type="match status" value="1"/>
</dbReference>
<protein>
    <submittedName>
        <fullName evidence="6">Uncharacterized protein</fullName>
    </submittedName>
</protein>
<accession>A0A8J1TA15</accession>
<feature type="binding site" evidence="5">
    <location>
        <position position="345"/>
    </location>
    <ligand>
        <name>Fe cation</name>
        <dbReference type="ChEBI" id="CHEBI:24875"/>
        <note>catalytic</note>
    </ligand>
</feature>
<dbReference type="GO" id="GO:0010436">
    <property type="term" value="F:carotenoid dioxygenase activity"/>
    <property type="evidence" value="ECO:0007669"/>
    <property type="project" value="TreeGrafter"/>
</dbReference>
<dbReference type="PANTHER" id="PTHR10543:SF24">
    <property type="entry name" value="CAROTENOID ISOMEROOXYGENASE"/>
    <property type="match status" value="1"/>
</dbReference>
<dbReference type="GO" id="GO:0046872">
    <property type="term" value="F:metal ion binding"/>
    <property type="evidence" value="ECO:0007669"/>
    <property type="project" value="UniProtKB-KW"/>
</dbReference>
<feature type="binding site" evidence="5">
    <location>
        <position position="536"/>
    </location>
    <ligand>
        <name>Fe cation</name>
        <dbReference type="ChEBI" id="CHEBI:24875"/>
        <note>catalytic</note>
    </ligand>
</feature>
<keyword evidence="3" id="KW-0560">Oxidoreductase</keyword>
<evidence type="ECO:0000313" key="7">
    <source>
        <dbReference type="Proteomes" id="UP000749559"/>
    </source>
</evidence>
<evidence type="ECO:0000256" key="4">
    <source>
        <dbReference type="ARBA" id="ARBA00023004"/>
    </source>
</evidence>
<gene>
    <name evidence="6" type="ORF">OFUS_LOCUS24095</name>
</gene>
<dbReference type="Pfam" id="PF03055">
    <property type="entry name" value="RPE65"/>
    <property type="match status" value="1"/>
</dbReference>
<dbReference type="GO" id="GO:0016121">
    <property type="term" value="P:carotene catabolic process"/>
    <property type="evidence" value="ECO:0007669"/>
    <property type="project" value="TreeGrafter"/>
</dbReference>
<evidence type="ECO:0000256" key="5">
    <source>
        <dbReference type="PIRSR" id="PIRSR604294-1"/>
    </source>
</evidence>
<sequence>MFIMFRLSILVAFFAIAQTVSNVTKEEDSKGYELLFTSLTKEVEDVKLRFELPGGIPKWIKGTLVRNGPGKFEMGNKRVNHAFDGFGKLSSWKFAGDGKSVTFSTKLQQTGYYRDSVKLNTIAPYTLFGDTVPPENALTRVKRMMKGMDNNVVNVKALTKQLSSDTNYLILNDMWNLYTININNLTLVKHLAPLVGEDEKTLLDMMMDANKMAVPSLSSAHPLFEGTQDNLITYYIKLNPVGQSTFNVIRLGNDIQPRLLTSWKIGTSQIPYMHSFGLTEKYVLFFEGTCYFELFHFAFSGTFEMKEAFQCHHDNPMYIKVVELATGKVTELKTHDINAKGLFLHSINSYEVNSTTIVADATQLPNFDQMTGLTLDNMLNVDKRNAIVANGQIVRYYLNLKTGQVDVQPKLSTSPLNKALDHLDFPTINEDFRMKNYCYFWGTAYKSDGVHYGNWTIGKKSVCNSKNDLIWHKPNHYPMEPWFIATPNSKQEDDGVIVTSILDGEKGLNYLAVLNATNLKMINYAYTPIHLPMDFHGSFFENV</sequence>
<dbReference type="EMBL" id="CAIIXF020000011">
    <property type="protein sequence ID" value="CAH1800169.1"/>
    <property type="molecule type" value="Genomic_DNA"/>
</dbReference>
<dbReference type="AlphaFoldDB" id="A0A8J1TA15"/>
<evidence type="ECO:0000256" key="3">
    <source>
        <dbReference type="ARBA" id="ARBA00023002"/>
    </source>
</evidence>
<dbReference type="OrthoDB" id="407010at2759"/>
<evidence type="ECO:0000256" key="2">
    <source>
        <dbReference type="ARBA" id="ARBA00022723"/>
    </source>
</evidence>
<dbReference type="GO" id="GO:0042574">
    <property type="term" value="P:retinal metabolic process"/>
    <property type="evidence" value="ECO:0007669"/>
    <property type="project" value="TreeGrafter"/>
</dbReference>
<keyword evidence="2 5" id="KW-0479">Metal-binding</keyword>
<proteinExistence type="inferred from homology"/>
<organism evidence="6 7">
    <name type="scientific">Owenia fusiformis</name>
    <name type="common">Polychaete worm</name>
    <dbReference type="NCBI Taxonomy" id="6347"/>
    <lineage>
        <taxon>Eukaryota</taxon>
        <taxon>Metazoa</taxon>
        <taxon>Spiralia</taxon>
        <taxon>Lophotrochozoa</taxon>
        <taxon>Annelida</taxon>
        <taxon>Polychaeta</taxon>
        <taxon>Sedentaria</taxon>
        <taxon>Canalipalpata</taxon>
        <taxon>Sabellida</taxon>
        <taxon>Oweniida</taxon>
        <taxon>Oweniidae</taxon>
        <taxon>Owenia</taxon>
    </lineage>
</organism>
<keyword evidence="7" id="KW-1185">Reference proteome</keyword>
<comment type="similarity">
    <text evidence="1">Belongs to the carotenoid oxygenase family.</text>
</comment>
<dbReference type="Proteomes" id="UP000749559">
    <property type="component" value="Unassembled WGS sequence"/>
</dbReference>
<feature type="binding site" evidence="5">
    <location>
        <position position="274"/>
    </location>
    <ligand>
        <name>Fe cation</name>
        <dbReference type="ChEBI" id="CHEBI:24875"/>
        <note>catalytic</note>
    </ligand>
</feature>
<comment type="caution">
    <text evidence="6">The sequence shown here is derived from an EMBL/GenBank/DDBJ whole genome shotgun (WGS) entry which is preliminary data.</text>
</comment>